<dbReference type="Gene3D" id="1.20.1250.20">
    <property type="entry name" value="MFS general substrate transporter like domains"/>
    <property type="match status" value="2"/>
</dbReference>
<sequence length="500" mass="54772">MGNCPSITPPSLTRGELASQEAQLTQTQVLTKCMYLWYECHQEDVYELFLAGRRCSTVALPAKNTTPITFREMLPLISASTIGASIEWFNFFLYGFLAVTVFPQLFFPTLDPSAGAIAAFTTNFVGFAARPIGGAFFGWFGDRIGRKSTLVATLLLMGTATILMGILPGYAEIGIAAPILLSLLRFLQGMALGGEWSGSILLCMEHGDDQRRGFWTSWPQTSVPIGLALSALAVLLFQQLYPGEAFTSIGWRIPCLMSSALIIIGLYIRLHIPETPAFQRIKGAQQIAKAPPLEVLYYHWRVVCLCALLRSAENAPFYLFTVFVLSYGANVIQLDSSLLYTGIFFSAIITFVTIPIFALISDHIGRKRWFMLGVILMALFAVPYFALLQSRNPLLVVFAIVFSIGICISWLYGPEASLIAEHFGPRLRYSGASLGYQLASITAGGPAPIIATYLLSLHSPLTADLPPYILIAFYIMCMAVISLLAALSLKEYAGQQPADD</sequence>
<keyword evidence="10" id="KW-1185">Reference proteome</keyword>
<feature type="transmembrane region" description="Helical" evidence="7">
    <location>
        <begin position="113"/>
        <end position="137"/>
    </location>
</feature>
<evidence type="ECO:0000256" key="1">
    <source>
        <dbReference type="ARBA" id="ARBA00004651"/>
    </source>
</evidence>
<name>D6U198_KTERA</name>
<evidence type="ECO:0000259" key="8">
    <source>
        <dbReference type="PROSITE" id="PS50850"/>
    </source>
</evidence>
<feature type="transmembrane region" description="Helical" evidence="7">
    <location>
        <begin position="88"/>
        <end position="107"/>
    </location>
</feature>
<feature type="transmembrane region" description="Helical" evidence="7">
    <location>
        <begin position="394"/>
        <end position="413"/>
    </location>
</feature>
<evidence type="ECO:0000256" key="3">
    <source>
        <dbReference type="ARBA" id="ARBA00022475"/>
    </source>
</evidence>
<dbReference type="PANTHER" id="PTHR43045">
    <property type="entry name" value="SHIKIMATE TRANSPORTER"/>
    <property type="match status" value="1"/>
</dbReference>
<dbReference type="AlphaFoldDB" id="D6U198"/>
<dbReference type="PANTHER" id="PTHR43045:SF1">
    <property type="entry name" value="SHIKIMATE TRANSPORTER"/>
    <property type="match status" value="1"/>
</dbReference>
<dbReference type="InterPro" id="IPR036259">
    <property type="entry name" value="MFS_trans_sf"/>
</dbReference>
<dbReference type="STRING" id="485913.Krac_3415"/>
<feature type="transmembrane region" description="Helical" evidence="7">
    <location>
        <begin position="315"/>
        <end position="332"/>
    </location>
</feature>
<dbReference type="InterPro" id="IPR005829">
    <property type="entry name" value="Sugar_transporter_CS"/>
</dbReference>
<dbReference type="GO" id="GO:0022857">
    <property type="term" value="F:transmembrane transporter activity"/>
    <property type="evidence" value="ECO:0007669"/>
    <property type="project" value="InterPro"/>
</dbReference>
<gene>
    <name evidence="9" type="ORF">Krac_3415</name>
</gene>
<proteinExistence type="predicted"/>
<evidence type="ECO:0000256" key="2">
    <source>
        <dbReference type="ARBA" id="ARBA00022448"/>
    </source>
</evidence>
<comment type="caution">
    <text evidence="9">The sequence shown here is derived from an EMBL/GenBank/DDBJ whole genome shotgun (WGS) entry which is preliminary data.</text>
</comment>
<protein>
    <submittedName>
        <fullName evidence="9">General substrate transporter</fullName>
    </submittedName>
</protein>
<feature type="transmembrane region" description="Helical" evidence="7">
    <location>
        <begin position="149"/>
        <end position="167"/>
    </location>
</feature>
<dbReference type="PROSITE" id="PS50850">
    <property type="entry name" value="MFS"/>
    <property type="match status" value="1"/>
</dbReference>
<dbReference type="CDD" id="cd17369">
    <property type="entry name" value="MFS_ShiA_like"/>
    <property type="match status" value="1"/>
</dbReference>
<feature type="transmembrane region" description="Helical" evidence="7">
    <location>
        <begin position="369"/>
        <end position="388"/>
    </location>
</feature>
<accession>D6U198</accession>
<dbReference type="InParanoid" id="D6U198"/>
<comment type="subcellular location">
    <subcellularLocation>
        <location evidence="1">Cell membrane</location>
        <topology evidence="1">Multi-pass membrane protein</topology>
    </subcellularLocation>
</comment>
<feature type="transmembrane region" description="Helical" evidence="7">
    <location>
        <begin position="249"/>
        <end position="270"/>
    </location>
</feature>
<keyword evidence="6 7" id="KW-0472">Membrane</keyword>
<evidence type="ECO:0000256" key="7">
    <source>
        <dbReference type="SAM" id="Phobius"/>
    </source>
</evidence>
<dbReference type="InterPro" id="IPR020846">
    <property type="entry name" value="MFS_dom"/>
</dbReference>
<evidence type="ECO:0000256" key="4">
    <source>
        <dbReference type="ARBA" id="ARBA00022692"/>
    </source>
</evidence>
<keyword evidence="4 7" id="KW-0812">Transmembrane</keyword>
<keyword evidence="2" id="KW-0813">Transport</keyword>
<evidence type="ECO:0000313" key="10">
    <source>
        <dbReference type="Proteomes" id="UP000004508"/>
    </source>
</evidence>
<reference evidence="9 10" key="1">
    <citation type="journal article" date="2011" name="Stand. Genomic Sci.">
        <title>Non-contiguous finished genome sequence and contextual data of the filamentous soil bacterium Ktedonobacter racemifer type strain (SOSP1-21).</title>
        <authorList>
            <person name="Chang Y.J."/>
            <person name="Land M."/>
            <person name="Hauser L."/>
            <person name="Chertkov O."/>
            <person name="Del Rio T.G."/>
            <person name="Nolan M."/>
            <person name="Copeland A."/>
            <person name="Tice H."/>
            <person name="Cheng J.F."/>
            <person name="Lucas S."/>
            <person name="Han C."/>
            <person name="Goodwin L."/>
            <person name="Pitluck S."/>
            <person name="Ivanova N."/>
            <person name="Ovchinikova G."/>
            <person name="Pati A."/>
            <person name="Chen A."/>
            <person name="Palaniappan K."/>
            <person name="Mavromatis K."/>
            <person name="Liolios K."/>
            <person name="Brettin T."/>
            <person name="Fiebig A."/>
            <person name="Rohde M."/>
            <person name="Abt B."/>
            <person name="Goker M."/>
            <person name="Detter J.C."/>
            <person name="Woyke T."/>
            <person name="Bristow J."/>
            <person name="Eisen J.A."/>
            <person name="Markowitz V."/>
            <person name="Hugenholtz P."/>
            <person name="Kyrpides N.C."/>
            <person name="Klenk H.P."/>
            <person name="Lapidus A."/>
        </authorList>
    </citation>
    <scope>NUCLEOTIDE SEQUENCE [LARGE SCALE GENOMIC DNA]</scope>
    <source>
        <strain evidence="10">DSM 44963</strain>
    </source>
</reference>
<dbReference type="SUPFAM" id="SSF103473">
    <property type="entry name" value="MFS general substrate transporter"/>
    <property type="match status" value="1"/>
</dbReference>
<dbReference type="Proteomes" id="UP000004508">
    <property type="component" value="Unassembled WGS sequence"/>
</dbReference>
<dbReference type="eggNOG" id="COG0477">
    <property type="taxonomic scope" value="Bacteria"/>
</dbReference>
<dbReference type="InterPro" id="IPR011701">
    <property type="entry name" value="MFS"/>
</dbReference>
<dbReference type="Pfam" id="PF07690">
    <property type="entry name" value="MFS_1"/>
    <property type="match status" value="1"/>
</dbReference>
<keyword evidence="3" id="KW-1003">Cell membrane</keyword>
<evidence type="ECO:0000313" key="9">
    <source>
        <dbReference type="EMBL" id="EFH82588.1"/>
    </source>
</evidence>
<evidence type="ECO:0000256" key="5">
    <source>
        <dbReference type="ARBA" id="ARBA00022989"/>
    </source>
</evidence>
<evidence type="ECO:0000256" key="6">
    <source>
        <dbReference type="ARBA" id="ARBA00023136"/>
    </source>
</evidence>
<keyword evidence="5 7" id="KW-1133">Transmembrane helix</keyword>
<dbReference type="GO" id="GO:0005886">
    <property type="term" value="C:plasma membrane"/>
    <property type="evidence" value="ECO:0007669"/>
    <property type="project" value="UniProtKB-SubCell"/>
</dbReference>
<feature type="domain" description="Major facilitator superfamily (MFS) profile" evidence="8">
    <location>
        <begin position="76"/>
        <end position="490"/>
    </location>
</feature>
<feature type="transmembrane region" description="Helical" evidence="7">
    <location>
        <begin position="338"/>
        <end position="360"/>
    </location>
</feature>
<feature type="transmembrane region" description="Helical" evidence="7">
    <location>
        <begin position="434"/>
        <end position="456"/>
    </location>
</feature>
<organism evidence="9 10">
    <name type="scientific">Ktedonobacter racemifer DSM 44963</name>
    <dbReference type="NCBI Taxonomy" id="485913"/>
    <lineage>
        <taxon>Bacteria</taxon>
        <taxon>Bacillati</taxon>
        <taxon>Chloroflexota</taxon>
        <taxon>Ktedonobacteria</taxon>
        <taxon>Ktedonobacterales</taxon>
        <taxon>Ktedonobacteraceae</taxon>
        <taxon>Ktedonobacter</taxon>
    </lineage>
</organism>
<feature type="transmembrane region" description="Helical" evidence="7">
    <location>
        <begin position="214"/>
        <end position="237"/>
    </location>
</feature>
<feature type="transmembrane region" description="Helical" evidence="7">
    <location>
        <begin position="468"/>
        <end position="487"/>
    </location>
</feature>
<dbReference type="PROSITE" id="PS00217">
    <property type="entry name" value="SUGAR_TRANSPORT_2"/>
    <property type="match status" value="1"/>
</dbReference>
<dbReference type="EMBL" id="ADVG01000004">
    <property type="protein sequence ID" value="EFH82588.1"/>
    <property type="molecule type" value="Genomic_DNA"/>
</dbReference>